<dbReference type="OrthoDB" id="975446at2759"/>
<feature type="transmembrane region" description="Helical" evidence="1">
    <location>
        <begin position="12"/>
        <end position="28"/>
    </location>
</feature>
<keyword evidence="1" id="KW-0472">Membrane</keyword>
<reference evidence="5" key="1">
    <citation type="journal article" date="2020" name="Genome Biol.">
        <title>Gamete binning: chromosome-level and haplotype-resolved genome assembly enabled by high-throughput single-cell sequencing of gamete genomes.</title>
        <authorList>
            <person name="Campoy J.A."/>
            <person name="Sun H."/>
            <person name="Goel M."/>
            <person name="Jiao W.-B."/>
            <person name="Folz-Donahue K."/>
            <person name="Wang N."/>
            <person name="Rubio M."/>
            <person name="Liu C."/>
            <person name="Kukat C."/>
            <person name="Ruiz D."/>
            <person name="Huettel B."/>
            <person name="Schneeberger K."/>
        </authorList>
    </citation>
    <scope>NUCLEOTIDE SEQUENCE [LARGE SCALE GENOMIC DNA]</scope>
    <source>
        <strain evidence="5">cv. Rojo Pasion</strain>
    </source>
</reference>
<evidence type="ECO:0000256" key="1">
    <source>
        <dbReference type="SAM" id="Phobius"/>
    </source>
</evidence>
<accession>A0A6J5W070</accession>
<dbReference type="Proteomes" id="UP000507222">
    <property type="component" value="Unassembled WGS sequence"/>
</dbReference>
<keyword evidence="5" id="KW-1185">Reference proteome</keyword>
<dbReference type="EMBL" id="CAEKDK010000001">
    <property type="protein sequence ID" value="CAB4262715.1"/>
    <property type="molecule type" value="Genomic_DNA"/>
</dbReference>
<organism evidence="3 5">
    <name type="scientific">Prunus armeniaca</name>
    <name type="common">Apricot</name>
    <name type="synonym">Armeniaca vulgaris</name>
    <dbReference type="NCBI Taxonomy" id="36596"/>
    <lineage>
        <taxon>Eukaryota</taxon>
        <taxon>Viridiplantae</taxon>
        <taxon>Streptophyta</taxon>
        <taxon>Embryophyta</taxon>
        <taxon>Tracheophyta</taxon>
        <taxon>Spermatophyta</taxon>
        <taxon>Magnoliopsida</taxon>
        <taxon>eudicotyledons</taxon>
        <taxon>Gunneridae</taxon>
        <taxon>Pentapetalae</taxon>
        <taxon>rosids</taxon>
        <taxon>fabids</taxon>
        <taxon>Rosales</taxon>
        <taxon>Rosaceae</taxon>
        <taxon>Amygdaloideae</taxon>
        <taxon>Amygdaleae</taxon>
        <taxon>Prunus</taxon>
    </lineage>
</organism>
<dbReference type="EMBL" id="CAEKKB010000001">
    <property type="protein sequence ID" value="CAB4293297.1"/>
    <property type="molecule type" value="Genomic_DNA"/>
</dbReference>
<proteinExistence type="predicted"/>
<reference evidence="3 4" key="2">
    <citation type="submission" date="2020-05" db="EMBL/GenBank/DDBJ databases">
        <authorList>
            <person name="Campoy J."/>
            <person name="Schneeberger K."/>
            <person name="Spophaly S."/>
        </authorList>
    </citation>
    <scope>NUCLEOTIDE SEQUENCE [LARGE SCALE GENOMIC DNA]</scope>
    <source>
        <strain evidence="3">PruArmRojPasFocal</strain>
    </source>
</reference>
<keyword evidence="1" id="KW-1133">Transmembrane helix</keyword>
<evidence type="ECO:0000313" key="3">
    <source>
        <dbReference type="EMBL" id="CAB4293297.1"/>
    </source>
</evidence>
<protein>
    <submittedName>
        <fullName evidence="3">Uncharacterized protein</fullName>
    </submittedName>
</protein>
<evidence type="ECO:0000313" key="4">
    <source>
        <dbReference type="Proteomes" id="UP000507222"/>
    </source>
</evidence>
<keyword evidence="1" id="KW-0812">Transmembrane</keyword>
<dbReference type="AlphaFoldDB" id="A0A6J5W070"/>
<sequence>MAMHYGSHTSDFVVGIGKLLTAFIILASRQRWFNDSINLSRLDKMTNSAIEEHVQGHNGSGNMEMATV</sequence>
<evidence type="ECO:0000313" key="5">
    <source>
        <dbReference type="Proteomes" id="UP000507245"/>
    </source>
</evidence>
<dbReference type="Proteomes" id="UP000507245">
    <property type="component" value="Unassembled WGS sequence"/>
</dbReference>
<gene>
    <name evidence="2" type="ORF">CURHAP_LOCUS2097</name>
    <name evidence="3" type="ORF">ORAREDHAP_LOCUS2123</name>
</gene>
<evidence type="ECO:0000313" key="2">
    <source>
        <dbReference type="EMBL" id="CAB4262715.1"/>
    </source>
</evidence>
<name>A0A6J5W070_PRUAR</name>